<feature type="repeat" description="HEAT" evidence="3">
    <location>
        <begin position="107"/>
        <end position="142"/>
    </location>
</feature>
<feature type="repeat" description="HEAT" evidence="3">
    <location>
        <begin position="25"/>
        <end position="62"/>
    </location>
</feature>
<dbReference type="InterPro" id="IPR011989">
    <property type="entry name" value="ARM-like"/>
</dbReference>
<feature type="repeat" description="HEAT" evidence="3">
    <location>
        <begin position="68"/>
        <end position="106"/>
    </location>
</feature>
<dbReference type="PROSITE" id="PS50077">
    <property type="entry name" value="HEAT_REPEAT"/>
    <property type="match status" value="3"/>
</dbReference>
<keyword evidence="1" id="KW-0677">Repeat</keyword>
<dbReference type="SUPFAM" id="SSF48371">
    <property type="entry name" value="ARM repeat"/>
    <property type="match status" value="1"/>
</dbReference>
<dbReference type="WBParaSite" id="TCNE_0000282701-mRNA-1">
    <property type="protein sequence ID" value="TCNE_0000282701-mRNA-1"/>
    <property type="gene ID" value="TCNE_0000282701"/>
</dbReference>
<reference evidence="6 7" key="2">
    <citation type="submission" date="2018-11" db="EMBL/GenBank/DDBJ databases">
        <authorList>
            <consortium name="Pathogen Informatics"/>
        </authorList>
    </citation>
    <scope>NUCLEOTIDE SEQUENCE [LARGE SCALE GENOMIC DNA]</scope>
</reference>
<organism evidence="7 8">
    <name type="scientific">Toxocara canis</name>
    <name type="common">Canine roundworm</name>
    <dbReference type="NCBI Taxonomy" id="6265"/>
    <lineage>
        <taxon>Eukaryota</taxon>
        <taxon>Metazoa</taxon>
        <taxon>Ecdysozoa</taxon>
        <taxon>Nematoda</taxon>
        <taxon>Chromadorea</taxon>
        <taxon>Rhabditida</taxon>
        <taxon>Spirurina</taxon>
        <taxon>Ascaridomorpha</taxon>
        <taxon>Ascaridoidea</taxon>
        <taxon>Toxocaridae</taxon>
        <taxon>Toxocara</taxon>
    </lineage>
</organism>
<dbReference type="PANTHER" id="PTHR14920">
    <property type="entry name" value="OSMOTIC AVOIDANCE ABNORMAL PROTEIN 1/WD REPEAT MEMBRANE PROTEIN"/>
    <property type="match status" value="1"/>
</dbReference>
<dbReference type="Gene3D" id="1.25.10.10">
    <property type="entry name" value="Leucine-rich Repeat Variant"/>
    <property type="match status" value="1"/>
</dbReference>
<reference evidence="8" key="1">
    <citation type="submission" date="2016-06" db="UniProtKB">
        <authorList>
            <consortium name="WormBaseParasite"/>
        </authorList>
    </citation>
    <scope>IDENTIFICATION</scope>
</reference>
<evidence type="ECO:0000256" key="1">
    <source>
        <dbReference type="ARBA" id="ARBA00022737"/>
    </source>
</evidence>
<dbReference type="InterPro" id="IPR039468">
    <property type="entry name" value="WDR19_WD40_rpt"/>
</dbReference>
<protein>
    <submittedName>
        <fullName evidence="8">FAT domain-containing protein</fullName>
    </submittedName>
</protein>
<dbReference type="InterPro" id="IPR021133">
    <property type="entry name" value="HEAT_type_2"/>
</dbReference>
<dbReference type="PANTHER" id="PTHR14920:SF0">
    <property type="entry name" value="WD REPEAT DOMAIN 19"/>
    <property type="match status" value="1"/>
</dbReference>
<dbReference type="GO" id="GO:0030991">
    <property type="term" value="C:intraciliary transport particle A"/>
    <property type="evidence" value="ECO:0007669"/>
    <property type="project" value="TreeGrafter"/>
</dbReference>
<dbReference type="InterPro" id="IPR040379">
    <property type="entry name" value="WDR19/dyf-2"/>
</dbReference>
<accession>A0A183U2V7</accession>
<evidence type="ECO:0000313" key="8">
    <source>
        <dbReference type="WBParaSite" id="TCNE_0000282701-mRNA-1"/>
    </source>
</evidence>
<evidence type="ECO:0000259" key="4">
    <source>
        <dbReference type="Pfam" id="PF15911"/>
    </source>
</evidence>
<feature type="domain" description="Phosphatase PP2A regulatory subunit A/Splicing factor 3B subunit 1-like HEAT repeat" evidence="5">
    <location>
        <begin position="20"/>
        <end position="99"/>
    </location>
</feature>
<keyword evidence="7" id="KW-1185">Reference proteome</keyword>
<feature type="domain" description="WDR19 WD40 repeat" evidence="4">
    <location>
        <begin position="147"/>
        <end position="187"/>
    </location>
</feature>
<dbReference type="EMBL" id="UYWY01003112">
    <property type="protein sequence ID" value="VDM28544.1"/>
    <property type="molecule type" value="Genomic_DNA"/>
</dbReference>
<dbReference type="GO" id="GO:0060271">
    <property type="term" value="P:cilium assembly"/>
    <property type="evidence" value="ECO:0007669"/>
    <property type="project" value="TreeGrafter"/>
</dbReference>
<dbReference type="GO" id="GO:0035721">
    <property type="term" value="P:intraciliary retrograde transport"/>
    <property type="evidence" value="ECO:0007669"/>
    <property type="project" value="InterPro"/>
</dbReference>
<evidence type="ECO:0000313" key="6">
    <source>
        <dbReference type="EMBL" id="VDM28544.1"/>
    </source>
</evidence>
<dbReference type="InterPro" id="IPR054573">
    <property type="entry name" value="PP2A/SF3B1-like_HEAT"/>
</dbReference>
<evidence type="ECO:0000256" key="2">
    <source>
        <dbReference type="ARBA" id="ARBA00038332"/>
    </source>
</evidence>
<comment type="similarity">
    <text evidence="2">Belongs to the phosphatase 2A regulatory subunit A family.</text>
</comment>
<dbReference type="Proteomes" id="UP000050794">
    <property type="component" value="Unassembled WGS sequence"/>
</dbReference>
<dbReference type="GO" id="GO:0005929">
    <property type="term" value="C:cilium"/>
    <property type="evidence" value="ECO:0007669"/>
    <property type="project" value="TreeGrafter"/>
</dbReference>
<dbReference type="Pfam" id="PF15911">
    <property type="entry name" value="Beta-prop_WDR19_2nd"/>
    <property type="match status" value="1"/>
</dbReference>
<name>A0A183U2V7_TOXCA</name>
<dbReference type="AlphaFoldDB" id="A0A183U2V7"/>
<evidence type="ECO:0000313" key="7">
    <source>
        <dbReference type="Proteomes" id="UP000050794"/>
    </source>
</evidence>
<dbReference type="Pfam" id="PF22646">
    <property type="entry name" value="PPP2R1A-like_HEAT"/>
    <property type="match status" value="1"/>
</dbReference>
<proteinExistence type="inferred from homology"/>
<evidence type="ECO:0000259" key="5">
    <source>
        <dbReference type="Pfam" id="PF22646"/>
    </source>
</evidence>
<dbReference type="Gene3D" id="1.25.40.470">
    <property type="match status" value="1"/>
</dbReference>
<dbReference type="InterPro" id="IPR016024">
    <property type="entry name" value="ARM-type_fold"/>
</dbReference>
<sequence>MIYLLNEPSLQIQLVVGEGITAAELLPSFGTLLRDLEAEVRIAAASNVQKFCAALPIVDREEAIQKYILPAVKELASDQNPHVRKALSSVVMGLAPILGNEQSTQHLLPIYLTLLKDETAEVRLRIISSFDKVLHAFQRFSMLFCHSLMKIGTTRIPYGHKPLMLCKGIVHCQTQSGRTGTVLLESHKTDMVLEGKSPAALQKLLDQALVLKRWLNAWRICDFTKNKEHWRKYAFAAMQNADVELGELIVDSNFFGKLKQAIRVLKQTDEVAMVWALEEVQFIEERNLLAGHLSLIMEQFDIAETHFLRSSRPKEALDMRRDLMHWDKALQLANRLAPEEIPYISKEYAQQLEFM</sequence>
<evidence type="ECO:0000256" key="3">
    <source>
        <dbReference type="PROSITE-ProRule" id="PRU00103"/>
    </source>
</evidence>
<gene>
    <name evidence="6" type="ORF">TCNE_LOCUS2827</name>
</gene>